<proteinExistence type="predicted"/>
<accession>A0A956M2S7</accession>
<gene>
    <name evidence="2" type="ORF">KC729_18005</name>
</gene>
<keyword evidence="1" id="KW-0472">Membrane</keyword>
<evidence type="ECO:0000256" key="1">
    <source>
        <dbReference type="SAM" id="Phobius"/>
    </source>
</evidence>
<dbReference type="Proteomes" id="UP000697710">
    <property type="component" value="Unassembled WGS sequence"/>
</dbReference>
<comment type="caution">
    <text evidence="2">The sequence shown here is derived from an EMBL/GenBank/DDBJ whole genome shotgun (WGS) entry which is preliminary data.</text>
</comment>
<reference evidence="2" key="2">
    <citation type="journal article" date="2021" name="Microbiome">
        <title>Successional dynamics and alternative stable states in a saline activated sludge microbial community over 9 years.</title>
        <authorList>
            <person name="Wang Y."/>
            <person name="Ye J."/>
            <person name="Ju F."/>
            <person name="Liu L."/>
            <person name="Boyd J.A."/>
            <person name="Deng Y."/>
            <person name="Parks D.H."/>
            <person name="Jiang X."/>
            <person name="Yin X."/>
            <person name="Woodcroft B.J."/>
            <person name="Tyson G.W."/>
            <person name="Hugenholtz P."/>
            <person name="Polz M.F."/>
            <person name="Zhang T."/>
        </authorList>
    </citation>
    <scope>NUCLEOTIDE SEQUENCE</scope>
    <source>
        <strain evidence="2">HKST-UBA01</strain>
    </source>
</reference>
<evidence type="ECO:0000313" key="3">
    <source>
        <dbReference type="Proteomes" id="UP000697710"/>
    </source>
</evidence>
<sequence>MHRMVAPARLVDRIAVPLRKGGGVLAVLLVASLAGCGDNGNTPSSPPGDTTLQMPFAVGDRWEYREVTTVSTGLGADTTLSVATLVGTRLIDGAPYYTQVDSSVAGTDTTYARQTGSSLYLVVDLGDSSDPVARAVLDILEATLPWRLAEFGAPASSSWSLASIDTVLVVEGSSYEMSFDIEATSRGTEEVTVPAGSWSGAQRFLLHLHGTAGLLVFMILWMVTVAAVFVAYGMRRFGG</sequence>
<feature type="non-terminal residue" evidence="2">
    <location>
        <position position="239"/>
    </location>
</feature>
<dbReference type="AlphaFoldDB" id="A0A956M2S7"/>
<dbReference type="EMBL" id="JAGQHR010000758">
    <property type="protein sequence ID" value="MCA9729587.1"/>
    <property type="molecule type" value="Genomic_DNA"/>
</dbReference>
<keyword evidence="1" id="KW-0812">Transmembrane</keyword>
<organism evidence="2 3">
    <name type="scientific">Eiseniibacteriota bacterium</name>
    <dbReference type="NCBI Taxonomy" id="2212470"/>
    <lineage>
        <taxon>Bacteria</taxon>
        <taxon>Candidatus Eiseniibacteriota</taxon>
    </lineage>
</organism>
<reference evidence="2" key="1">
    <citation type="submission" date="2020-04" db="EMBL/GenBank/DDBJ databases">
        <authorList>
            <person name="Zhang T."/>
        </authorList>
    </citation>
    <scope>NUCLEOTIDE SEQUENCE</scope>
    <source>
        <strain evidence="2">HKST-UBA01</strain>
    </source>
</reference>
<evidence type="ECO:0000313" key="2">
    <source>
        <dbReference type="EMBL" id="MCA9729587.1"/>
    </source>
</evidence>
<protein>
    <submittedName>
        <fullName evidence="2">Uncharacterized protein</fullName>
    </submittedName>
</protein>
<name>A0A956M2S7_UNCEI</name>
<keyword evidence="1" id="KW-1133">Transmembrane helix</keyword>
<feature type="transmembrane region" description="Helical" evidence="1">
    <location>
        <begin position="212"/>
        <end position="234"/>
    </location>
</feature>